<gene>
    <name evidence="2" type="ORF">BGX16_2658</name>
</gene>
<sequence length="292" mass="33884">MNRFASAIFVLTVAAAAYATTCLDAYRYADMGVHSYIQVYDAYVDSSYQYWADDDFVMSKYEYENGAISKITRNDSGKEVAQQINIFNDDSKLSGTGEEFYYQKSINGDTISVLFKIFEDGKEIVYDLGKYFTSGSISYSKEYREKYCEEGSCYSELNVYTYISNDTLYDIVVQSYEDGYLDTTQHEIVILDSQDSLKCSEWYYDDEDREFYEHTKIEVIDDEGGFVVVSTRLHDGYLRKDFMRYVNGKVPENEGVTHVGRRAIVNPTPSKMFMRDLKGRKQNKRVPYHVIF</sequence>
<feature type="signal peptide" evidence="1">
    <location>
        <begin position="1"/>
        <end position="19"/>
    </location>
</feature>
<feature type="chain" id="PRO_5014818828" evidence="1">
    <location>
        <begin position="20"/>
        <end position="292"/>
    </location>
</feature>
<proteinExistence type="predicted"/>
<dbReference type="AlphaFoldDB" id="A0A2M9AA60"/>
<protein>
    <submittedName>
        <fullName evidence="2">Uncharacterized protein</fullName>
    </submittedName>
</protein>
<reference evidence="2 3" key="1">
    <citation type="submission" date="2017-11" db="EMBL/GenBank/DDBJ databases">
        <title>Animal gut microbial communities from fecal samples from Wisconsin, USA.</title>
        <authorList>
            <person name="Neumann A."/>
        </authorList>
    </citation>
    <scope>NUCLEOTIDE SEQUENCE [LARGE SCALE GENOMIC DNA]</scope>
    <source>
        <strain evidence="2 3">UWS3</strain>
    </source>
</reference>
<evidence type="ECO:0000313" key="3">
    <source>
        <dbReference type="Proteomes" id="UP000231134"/>
    </source>
</evidence>
<evidence type="ECO:0000313" key="2">
    <source>
        <dbReference type="EMBL" id="PJJ42621.1"/>
    </source>
</evidence>
<dbReference type="Proteomes" id="UP000231134">
    <property type="component" value="Unassembled WGS sequence"/>
</dbReference>
<evidence type="ECO:0000256" key="1">
    <source>
        <dbReference type="SAM" id="SignalP"/>
    </source>
</evidence>
<keyword evidence="3" id="KW-1185">Reference proteome</keyword>
<keyword evidence="1" id="KW-0732">Signal</keyword>
<comment type="caution">
    <text evidence="2">The sequence shown here is derived from an EMBL/GenBank/DDBJ whole genome shotgun (WGS) entry which is preliminary data.</text>
</comment>
<name>A0A2M9AA60_9BACT</name>
<dbReference type="RefSeq" id="WP_100426468.1">
    <property type="nucleotide sequence ID" value="NZ_PGEX01000001.1"/>
</dbReference>
<dbReference type="EMBL" id="PGEX01000001">
    <property type="protein sequence ID" value="PJJ42621.1"/>
    <property type="molecule type" value="Genomic_DNA"/>
</dbReference>
<accession>A0A2M9AA60</accession>
<organism evidence="2 3">
    <name type="scientific">Hallerella succinigenes</name>
    <dbReference type="NCBI Taxonomy" id="1896222"/>
    <lineage>
        <taxon>Bacteria</taxon>
        <taxon>Pseudomonadati</taxon>
        <taxon>Fibrobacterota</taxon>
        <taxon>Fibrobacteria</taxon>
        <taxon>Fibrobacterales</taxon>
        <taxon>Fibrobacteraceae</taxon>
        <taxon>Hallerella</taxon>
    </lineage>
</organism>